<reference evidence="1 2" key="1">
    <citation type="submission" date="2017-06" db="EMBL/GenBank/DDBJ databases">
        <authorList>
            <person name="Varghese N."/>
            <person name="Submissions S."/>
        </authorList>
    </citation>
    <scope>NUCLEOTIDE SEQUENCE [LARGE SCALE GENOMIC DNA]</scope>
    <source>
        <strain evidence="1 2">DSM 26989</strain>
    </source>
</reference>
<gene>
    <name evidence="1" type="ORF">SAMN06265364_11510</name>
</gene>
<protein>
    <submittedName>
        <fullName evidence="1">Uncharacterized protein</fullName>
    </submittedName>
</protein>
<dbReference type="GeneID" id="94030765"/>
<dbReference type="RefSeq" id="WP_158296863.1">
    <property type="nucleotide sequence ID" value="NZ_CP023864.1"/>
</dbReference>
<sequence length="83" mass="9626">MMLSFTPFRFTKVCHVDKDDVLRHLNDCPTDWETFFSHQVISIEMSGQSSLPMFEREYRFPLSTTILSSFKTVNEADRASSGK</sequence>
<accession>A0AA94LKV8</accession>
<dbReference type="Proteomes" id="UP000198427">
    <property type="component" value="Unassembled WGS sequence"/>
</dbReference>
<name>A0AA94LKV8_9BACT</name>
<dbReference type="EMBL" id="FZNZ01000015">
    <property type="protein sequence ID" value="SNR85886.1"/>
    <property type="molecule type" value="Genomic_DNA"/>
</dbReference>
<organism evidence="1 2">
    <name type="scientific">Prevotella jejuni</name>
    <dbReference type="NCBI Taxonomy" id="1177574"/>
    <lineage>
        <taxon>Bacteria</taxon>
        <taxon>Pseudomonadati</taxon>
        <taxon>Bacteroidota</taxon>
        <taxon>Bacteroidia</taxon>
        <taxon>Bacteroidales</taxon>
        <taxon>Prevotellaceae</taxon>
        <taxon>Prevotella</taxon>
    </lineage>
</organism>
<comment type="caution">
    <text evidence="1">The sequence shown here is derived from an EMBL/GenBank/DDBJ whole genome shotgun (WGS) entry which is preliminary data.</text>
</comment>
<keyword evidence="2" id="KW-1185">Reference proteome</keyword>
<dbReference type="AlphaFoldDB" id="A0AA94LKV8"/>
<evidence type="ECO:0000313" key="1">
    <source>
        <dbReference type="EMBL" id="SNR85886.1"/>
    </source>
</evidence>
<evidence type="ECO:0000313" key="2">
    <source>
        <dbReference type="Proteomes" id="UP000198427"/>
    </source>
</evidence>
<proteinExistence type="predicted"/>